<dbReference type="GO" id="GO:0008998">
    <property type="term" value="F:ribonucleoside-triphosphate reductase (thioredoxin) activity"/>
    <property type="evidence" value="ECO:0007669"/>
    <property type="project" value="TreeGrafter"/>
</dbReference>
<name>G4ZXC0_PHYSP</name>
<dbReference type="PANTHER" id="PTHR21075:SF0">
    <property type="entry name" value="ANAEROBIC RIBONUCLEOSIDE-TRIPHOSPHATE REDUCTASE"/>
    <property type="match status" value="1"/>
</dbReference>
<reference evidence="1 2" key="1">
    <citation type="journal article" date="2006" name="Science">
        <title>Phytophthora genome sequences uncover evolutionary origins and mechanisms of pathogenesis.</title>
        <authorList>
            <person name="Tyler B.M."/>
            <person name="Tripathy S."/>
            <person name="Zhang X."/>
            <person name="Dehal P."/>
            <person name="Jiang R.H."/>
            <person name="Aerts A."/>
            <person name="Arredondo F.D."/>
            <person name="Baxter L."/>
            <person name="Bensasson D."/>
            <person name="Beynon J.L."/>
            <person name="Chapman J."/>
            <person name="Damasceno C.M."/>
            <person name="Dorrance A.E."/>
            <person name="Dou D."/>
            <person name="Dickerman A.W."/>
            <person name="Dubchak I.L."/>
            <person name="Garbelotto M."/>
            <person name="Gijzen M."/>
            <person name="Gordon S.G."/>
            <person name="Govers F."/>
            <person name="Grunwald N.J."/>
            <person name="Huang W."/>
            <person name="Ivors K.L."/>
            <person name="Jones R.W."/>
            <person name="Kamoun S."/>
            <person name="Krampis K."/>
            <person name="Lamour K.H."/>
            <person name="Lee M.K."/>
            <person name="McDonald W.H."/>
            <person name="Medina M."/>
            <person name="Meijer H.J."/>
            <person name="Nordberg E.K."/>
            <person name="Maclean D.J."/>
            <person name="Ospina-Giraldo M.D."/>
            <person name="Morris P.F."/>
            <person name="Phuntumart V."/>
            <person name="Putnam N.H."/>
            <person name="Rash S."/>
            <person name="Rose J.K."/>
            <person name="Sakihama Y."/>
            <person name="Salamov A.A."/>
            <person name="Savidor A."/>
            <person name="Scheuring C.F."/>
            <person name="Smith B.M."/>
            <person name="Sobral B.W."/>
            <person name="Terry A."/>
            <person name="Torto-Alalibo T.A."/>
            <person name="Win J."/>
            <person name="Xu Z."/>
            <person name="Zhang H."/>
            <person name="Grigoriev I.V."/>
            <person name="Rokhsar D.S."/>
            <person name="Boore J.L."/>
        </authorList>
    </citation>
    <scope>NUCLEOTIDE SEQUENCE [LARGE SCALE GENOMIC DNA]</scope>
    <source>
        <strain evidence="1 2">P6497</strain>
    </source>
</reference>
<dbReference type="GeneID" id="20642374"/>
<organism evidence="1 2">
    <name type="scientific">Phytophthora sojae (strain P6497)</name>
    <name type="common">Soybean stem and root rot agent</name>
    <name type="synonym">Phytophthora megasperma f. sp. glycines</name>
    <dbReference type="NCBI Taxonomy" id="1094619"/>
    <lineage>
        <taxon>Eukaryota</taxon>
        <taxon>Sar</taxon>
        <taxon>Stramenopiles</taxon>
        <taxon>Oomycota</taxon>
        <taxon>Peronosporomycetes</taxon>
        <taxon>Peronosporales</taxon>
        <taxon>Peronosporaceae</taxon>
        <taxon>Phytophthora</taxon>
    </lineage>
</organism>
<gene>
    <name evidence="1" type="ORF">PHYSODRAFT_304146</name>
</gene>
<dbReference type="GO" id="GO:0031250">
    <property type="term" value="C:anaerobic ribonucleoside-triphosphate reductase complex"/>
    <property type="evidence" value="ECO:0007669"/>
    <property type="project" value="TreeGrafter"/>
</dbReference>
<dbReference type="InterPro" id="IPR012833">
    <property type="entry name" value="NrdD"/>
</dbReference>
<dbReference type="AlphaFoldDB" id="G4ZXC0"/>
<dbReference type="KEGG" id="psoj:PHYSODRAFT_304146"/>
<dbReference type="InParanoid" id="G4ZXC0"/>
<dbReference type="RefSeq" id="XP_009532869.1">
    <property type="nucleotide sequence ID" value="XM_009534574.1"/>
</dbReference>
<proteinExistence type="predicted"/>
<dbReference type="Pfam" id="PF13597">
    <property type="entry name" value="NRDD"/>
    <property type="match status" value="1"/>
</dbReference>
<protein>
    <submittedName>
        <fullName evidence="1">Uncharacterized protein</fullName>
    </submittedName>
</protein>
<dbReference type="SUPFAM" id="SSF51998">
    <property type="entry name" value="PFL-like glycyl radical enzymes"/>
    <property type="match status" value="1"/>
</dbReference>
<dbReference type="GO" id="GO:0004748">
    <property type="term" value="F:ribonucleoside-diphosphate reductase activity, thioredoxin disulfide as acceptor"/>
    <property type="evidence" value="ECO:0007669"/>
    <property type="project" value="TreeGrafter"/>
</dbReference>
<evidence type="ECO:0000313" key="1">
    <source>
        <dbReference type="EMBL" id="EGZ12536.1"/>
    </source>
</evidence>
<dbReference type="GO" id="GO:0009265">
    <property type="term" value="P:2'-deoxyribonucleotide biosynthetic process"/>
    <property type="evidence" value="ECO:0007669"/>
    <property type="project" value="TreeGrafter"/>
</dbReference>
<keyword evidence="2" id="KW-1185">Reference proteome</keyword>
<accession>G4ZXC0</accession>
<dbReference type="STRING" id="1094619.G4ZXC0"/>
<dbReference type="PANTHER" id="PTHR21075">
    <property type="entry name" value="ANAEROBIC RIBONUCLEOSIDE-TRIPHOSPHATE REDUCTASE"/>
    <property type="match status" value="1"/>
</dbReference>
<evidence type="ECO:0000313" key="2">
    <source>
        <dbReference type="Proteomes" id="UP000002640"/>
    </source>
</evidence>
<dbReference type="EMBL" id="JH159157">
    <property type="protein sequence ID" value="EGZ12536.1"/>
    <property type="molecule type" value="Genomic_DNA"/>
</dbReference>
<sequence length="133" mass="14930">MPKSLALHAFDAKAYPSRCWEPCERRYRKLRYPSAKDFNTAPSHIANLACASTLSSFNTYVSSVIRVNALSYSGIFRFIPSLVYSLKARIRSGFQAPFANVSLNLVLSSILVERPVIIGSKQHPMWANGDFQE</sequence>
<dbReference type="Proteomes" id="UP000002640">
    <property type="component" value="Unassembled WGS sequence"/>
</dbReference>